<dbReference type="AlphaFoldDB" id="A0A225W414"/>
<name>A0A225W414_9STRA</name>
<evidence type="ECO:0000313" key="2">
    <source>
        <dbReference type="EMBL" id="OWZ11938.1"/>
    </source>
</evidence>
<feature type="compositionally biased region" description="Polar residues" evidence="1">
    <location>
        <begin position="423"/>
        <end position="432"/>
    </location>
</feature>
<dbReference type="Proteomes" id="UP000198211">
    <property type="component" value="Unassembled WGS sequence"/>
</dbReference>
<evidence type="ECO:0000313" key="3">
    <source>
        <dbReference type="Proteomes" id="UP000198211"/>
    </source>
</evidence>
<sequence>MEEFYNQIRKWYDPTRHAGLFPEQVEKIYCIYAYVNKATADRGRKESELRGNTCNLHSYTARIASLPRNGEFSRSGVALDHNRRESQSRGYWKRHTPVQWFRQAKISGRINQERAILLLETGADVSIMDTTFARGINAWESVTTCIPQKGEPGSRSRYRDIWCIFYIRIKYLSGQNAILGIYFMVPAGVRMDLADGSIRLPDEVGIPLNGHKRLYNDKMRSVALERNLRIPVGQSEETAARIKLSATEKLWVTRGERWVPTVAKGPRWIRYLVISNIGETILRLDHRLDVGMILDQDKVPRSPGFVSVGSHRYREWQNVALKSTVDTRSEPPEATEGPEEPVVQRPTYLIPRSLLRRAETADINRDHRGKASQSEKCHPPTPPTNLNAGRSRCGNAGRGRISESMSDQAPDRTGTKDIEPKTENPNCQTGTKPESGEDYGVNTRIHQTEGAELHDSSAEGAAATLPQDTEDDDEIYYHESGDLSAEDLAVNLAVLPEIPIATTAKVSIEDLQVGDSGSATPEGIEKLRQIIWKKQHLLVGKGNAQPPAARGAVCDIDVGNAKPIAVQSRKYPHRSEKKSQA</sequence>
<evidence type="ECO:0008006" key="4">
    <source>
        <dbReference type="Google" id="ProtNLM"/>
    </source>
</evidence>
<accession>A0A225W414</accession>
<feature type="compositionally biased region" description="Basic and acidic residues" evidence="1">
    <location>
        <begin position="356"/>
        <end position="366"/>
    </location>
</feature>
<feature type="compositionally biased region" description="Basic and acidic residues" evidence="1">
    <location>
        <begin position="409"/>
        <end position="422"/>
    </location>
</feature>
<comment type="caution">
    <text evidence="2">The sequence shown here is derived from an EMBL/GenBank/DDBJ whole genome shotgun (WGS) entry which is preliminary data.</text>
</comment>
<dbReference type="EMBL" id="NBNE01001988">
    <property type="protein sequence ID" value="OWZ11938.1"/>
    <property type="molecule type" value="Genomic_DNA"/>
</dbReference>
<dbReference type="OrthoDB" id="84413at2759"/>
<organism evidence="2 3">
    <name type="scientific">Phytophthora megakarya</name>
    <dbReference type="NCBI Taxonomy" id="4795"/>
    <lineage>
        <taxon>Eukaryota</taxon>
        <taxon>Sar</taxon>
        <taxon>Stramenopiles</taxon>
        <taxon>Oomycota</taxon>
        <taxon>Peronosporomycetes</taxon>
        <taxon>Peronosporales</taxon>
        <taxon>Peronosporaceae</taxon>
        <taxon>Phytophthora</taxon>
    </lineage>
</organism>
<proteinExistence type="predicted"/>
<gene>
    <name evidence="2" type="ORF">PHMEG_00014971</name>
</gene>
<evidence type="ECO:0000256" key="1">
    <source>
        <dbReference type="SAM" id="MobiDB-lite"/>
    </source>
</evidence>
<feature type="region of interest" description="Disordered" evidence="1">
    <location>
        <begin position="323"/>
        <end position="440"/>
    </location>
</feature>
<reference evidence="3" key="1">
    <citation type="submission" date="2017-03" db="EMBL/GenBank/DDBJ databases">
        <title>Phytopthora megakarya and P. palmivora, two closely related causual agents of cacao black pod achieved similar genome size and gene model numbers by different mechanisms.</title>
        <authorList>
            <person name="Ali S."/>
            <person name="Shao J."/>
            <person name="Larry D.J."/>
            <person name="Kronmiller B."/>
            <person name="Shen D."/>
            <person name="Strem M.D."/>
            <person name="Melnick R.L."/>
            <person name="Guiltinan M.J."/>
            <person name="Tyler B.M."/>
            <person name="Meinhardt L.W."/>
            <person name="Bailey B.A."/>
        </authorList>
    </citation>
    <scope>NUCLEOTIDE SEQUENCE [LARGE SCALE GENOMIC DNA]</scope>
    <source>
        <strain evidence="3">zdho120</strain>
    </source>
</reference>
<protein>
    <recommendedName>
        <fullName evidence="4">Peptidase A2 domain-containing protein</fullName>
    </recommendedName>
</protein>
<keyword evidence="3" id="KW-1185">Reference proteome</keyword>